<comment type="caution">
    <text evidence="2">The sequence shown here is derived from an EMBL/GenBank/DDBJ whole genome shotgun (WGS) entry which is preliminary data.</text>
</comment>
<name>A0AAW6U212_9BACT</name>
<sequence>MKIILSRKGFDSTAGGIPSPIMPDRKLLSLPIPVTESQRARREQGIRYQDLEFDGQPLDEIIRQLRFRCRDPFPYEEAHLDPDLDPGRFAPREPDWKRSFGQQGGAQTYLTNRGVGVGDLFLFFGWFKRASHENGQWRYVPRAKDLHLILGWLHVGEACPIARDQDPTDIPAWLHYHPHVVNRGLYTNNTIYIASKGFRLNGLSVEGAGTFQGFNPSVARRGPSLQLTAPSERLRSHWCLPNWLCQGHIEGRWLCDGNHLPFNSGGRRQEFVFDMPETREATDWLKGLFESHV</sequence>
<accession>A0AAW6U212</accession>
<keyword evidence="3" id="KW-1185">Reference proteome</keyword>
<proteinExistence type="predicted"/>
<gene>
    <name evidence="2" type="ORF">QJ522_09360</name>
</gene>
<feature type="domain" description="Nucleotide modification associated" evidence="1">
    <location>
        <begin position="2"/>
        <end position="274"/>
    </location>
</feature>
<evidence type="ECO:0000313" key="2">
    <source>
        <dbReference type="EMBL" id="MDI6449248.1"/>
    </source>
</evidence>
<organism evidence="2 3">
    <name type="scientific">Anaerobaca lacustris</name>
    <dbReference type="NCBI Taxonomy" id="3044600"/>
    <lineage>
        <taxon>Bacteria</taxon>
        <taxon>Pseudomonadati</taxon>
        <taxon>Planctomycetota</taxon>
        <taxon>Phycisphaerae</taxon>
        <taxon>Sedimentisphaerales</taxon>
        <taxon>Anaerobacaceae</taxon>
        <taxon>Anaerobaca</taxon>
    </lineage>
</organism>
<dbReference type="RefSeq" id="WP_349244654.1">
    <property type="nucleotide sequence ID" value="NZ_JASCXX010000009.1"/>
</dbReference>
<protein>
    <recommendedName>
        <fullName evidence="1">Nucleotide modification associated domain-containing protein</fullName>
    </recommendedName>
</protein>
<evidence type="ECO:0000259" key="1">
    <source>
        <dbReference type="Pfam" id="PF18754"/>
    </source>
</evidence>
<dbReference type="EMBL" id="JASCXX010000009">
    <property type="protein sequence ID" value="MDI6449248.1"/>
    <property type="molecule type" value="Genomic_DNA"/>
</dbReference>
<reference evidence="2" key="1">
    <citation type="submission" date="2023-05" db="EMBL/GenBank/DDBJ databases">
        <title>Anaerotaeda fermentans gen. nov., sp. nov., a novel anaerobic planctomycete of the new family within the order Sedimentisphaerales isolated from Taman Peninsula, Russia.</title>
        <authorList>
            <person name="Khomyakova M.A."/>
            <person name="Merkel A.Y."/>
            <person name="Slobodkin A.I."/>
        </authorList>
    </citation>
    <scope>NUCLEOTIDE SEQUENCE</scope>
    <source>
        <strain evidence="2">M17dextr</strain>
    </source>
</reference>
<dbReference type="Proteomes" id="UP001431776">
    <property type="component" value="Unassembled WGS sequence"/>
</dbReference>
<dbReference type="Pfam" id="PF18754">
    <property type="entry name" value="Nmad3"/>
    <property type="match status" value="1"/>
</dbReference>
<evidence type="ECO:0000313" key="3">
    <source>
        <dbReference type="Proteomes" id="UP001431776"/>
    </source>
</evidence>
<dbReference type="InterPro" id="IPR041135">
    <property type="entry name" value="Nmad3"/>
</dbReference>
<dbReference type="AlphaFoldDB" id="A0AAW6U212"/>